<reference evidence="2" key="1">
    <citation type="submission" date="2016-09" db="EMBL/GenBank/DDBJ databases">
        <authorList>
            <person name="Varghese N."/>
            <person name="Submissions S."/>
        </authorList>
    </citation>
    <scope>NUCLEOTIDE SEQUENCE [LARGE SCALE GENOMIC DNA]</scope>
    <source>
        <strain evidence="2">JS23</strain>
    </source>
</reference>
<dbReference type="AlphaFoldDB" id="A0A1H2PUK4"/>
<organism evidence="1 2">
    <name type="scientific">Chitinasiproducens palmae</name>
    <dbReference type="NCBI Taxonomy" id="1770053"/>
    <lineage>
        <taxon>Bacteria</taxon>
        <taxon>Pseudomonadati</taxon>
        <taxon>Pseudomonadota</taxon>
        <taxon>Betaproteobacteria</taxon>
        <taxon>Burkholderiales</taxon>
        <taxon>Burkholderiaceae</taxon>
        <taxon>Chitinasiproducens</taxon>
    </lineage>
</organism>
<accession>A0A1H2PUK4</accession>
<gene>
    <name evidence="1" type="ORF">SAMN05216551_1125</name>
</gene>
<keyword evidence="2" id="KW-1185">Reference proteome</keyword>
<protein>
    <submittedName>
        <fullName evidence="1">Uncharacterized protein</fullName>
    </submittedName>
</protein>
<evidence type="ECO:0000313" key="2">
    <source>
        <dbReference type="Proteomes" id="UP000243719"/>
    </source>
</evidence>
<dbReference type="EMBL" id="FNLO01000012">
    <property type="protein sequence ID" value="SDV50469.1"/>
    <property type="molecule type" value="Genomic_DNA"/>
</dbReference>
<proteinExistence type="predicted"/>
<dbReference type="STRING" id="1770053.SAMN05216551_1125"/>
<evidence type="ECO:0000313" key="1">
    <source>
        <dbReference type="EMBL" id="SDV50469.1"/>
    </source>
</evidence>
<dbReference type="Proteomes" id="UP000243719">
    <property type="component" value="Unassembled WGS sequence"/>
</dbReference>
<name>A0A1H2PUK4_9BURK</name>
<sequence length="203" mass="21533">MAIEAGEGLNGQGVSVRRGEHGDALAAAGTTASGHSKEHDGVRLDNCRGDETTSVHTCNVIAFGSVPDMVRDARTERNADPAIGTRRRLHATLARSTHGPVRVHRVWHGRTVARRRNGIRGKGPEQAGAVINQGGAVVAGRGSWSAMYAASCNRRGTARRGPANARDHHDHQAHRCVHPAACRDFAFGCGCAFGRGAHLPRHA</sequence>